<reference evidence="1 2" key="1">
    <citation type="submission" date="2019-03" db="EMBL/GenBank/DDBJ databases">
        <title>Draft genome sequences of novel Actinobacteria.</title>
        <authorList>
            <person name="Sahin N."/>
            <person name="Ay H."/>
            <person name="Saygin H."/>
        </authorList>
    </citation>
    <scope>NUCLEOTIDE SEQUENCE [LARGE SCALE GENOMIC DNA]</scope>
    <source>
        <strain evidence="1 2">JCM 30547</strain>
    </source>
</reference>
<keyword evidence="2" id="KW-1185">Reference proteome</keyword>
<evidence type="ECO:0000313" key="2">
    <source>
        <dbReference type="Proteomes" id="UP000295075"/>
    </source>
</evidence>
<dbReference type="Proteomes" id="UP000295075">
    <property type="component" value="Unassembled WGS sequence"/>
</dbReference>
<organism evidence="1 2">
    <name type="scientific">Kribbella albertanoniae</name>
    <dbReference type="NCBI Taxonomy" id="1266829"/>
    <lineage>
        <taxon>Bacteria</taxon>
        <taxon>Bacillati</taxon>
        <taxon>Actinomycetota</taxon>
        <taxon>Actinomycetes</taxon>
        <taxon>Propionibacteriales</taxon>
        <taxon>Kribbellaceae</taxon>
        <taxon>Kribbella</taxon>
    </lineage>
</organism>
<dbReference type="EMBL" id="SMKA01000018">
    <property type="protein sequence ID" value="TDC32914.1"/>
    <property type="molecule type" value="Genomic_DNA"/>
</dbReference>
<dbReference type="AlphaFoldDB" id="A0A4R4QBZ1"/>
<sequence>MNEEEVGTSVKLYKVAFDLPEDIAHWARASAERLWVEKTDRKLEVRVRNTPFYVKGVAFGDLVKVKPDGERRELVFDEFVSESGHSTVRVIIKDPDSIGLVNDLLRGLECSWEIDSSELLWAIDVPPQIDYRSLRLSLLDLNSKGKIGIEEGAIASEHRSMIELTDSE</sequence>
<accession>A0A4R4QBZ1</accession>
<proteinExistence type="predicted"/>
<dbReference type="Pfam" id="PF14085">
    <property type="entry name" value="DUF4265"/>
    <property type="match status" value="1"/>
</dbReference>
<name>A0A4R4QBZ1_9ACTN</name>
<evidence type="ECO:0000313" key="1">
    <source>
        <dbReference type="EMBL" id="TDC32914.1"/>
    </source>
</evidence>
<comment type="caution">
    <text evidence="1">The sequence shown here is derived from an EMBL/GenBank/DDBJ whole genome shotgun (WGS) entry which is preliminary data.</text>
</comment>
<dbReference type="RefSeq" id="WP_132403839.1">
    <property type="nucleotide sequence ID" value="NZ_SMKA01000018.1"/>
</dbReference>
<dbReference type="InterPro" id="IPR025361">
    <property type="entry name" value="DUF4265"/>
</dbReference>
<dbReference type="OrthoDB" id="4159796at2"/>
<protein>
    <submittedName>
        <fullName evidence="1">DUF4265 domain-containing protein</fullName>
    </submittedName>
</protein>
<gene>
    <name evidence="1" type="ORF">E1261_07240</name>
</gene>